<comment type="similarity">
    <text evidence="1">Belongs to the carbon-nitrogen hydrolase superfamily. NIT1/NIT2 family.</text>
</comment>
<dbReference type="PROSITE" id="PS01227">
    <property type="entry name" value="UPF0012"/>
    <property type="match status" value="1"/>
</dbReference>
<dbReference type="CDD" id="cd07581">
    <property type="entry name" value="nitrilase_3"/>
    <property type="match status" value="1"/>
</dbReference>
<evidence type="ECO:0000259" key="2">
    <source>
        <dbReference type="PROSITE" id="PS50263"/>
    </source>
</evidence>
<dbReference type="PANTHER" id="PTHR23088">
    <property type="entry name" value="NITRILASE-RELATED"/>
    <property type="match status" value="1"/>
</dbReference>
<dbReference type="RefSeq" id="WP_219527295.1">
    <property type="nucleotide sequence ID" value="NZ_JAHKRM010000002.1"/>
</dbReference>
<keyword evidence="4" id="KW-1185">Reference proteome</keyword>
<dbReference type="GO" id="GO:0016787">
    <property type="term" value="F:hydrolase activity"/>
    <property type="evidence" value="ECO:0007669"/>
    <property type="project" value="UniProtKB-KW"/>
</dbReference>
<proteinExistence type="inferred from homology"/>
<sequence length="281" mass="30604">MTELSNLRVAIGQFASAEDWAANLKTCTDLFDEAVAGNADLLVLPEGAMALFVDDPVRIRQAAQPLDGPFVTGLAERTRGTTTTVIVGMHQPAEDGRVINTLVALRDGQIIDIYRKLHLYDAFGRRESDNVLASSDNPVVIDCAGWKVGMMTCYDVRFPEIARILADQGAQVVALPAAWVRGPAKEWHWEVMVTARALENTYYVAASGECGRRNIGASMFVDPLGITRARLGGDTPGLLWSEASAEDLDRARQSLPVLANRRFKVDPRPITPLTGPTTVSR</sequence>
<evidence type="ECO:0000313" key="4">
    <source>
        <dbReference type="Proteomes" id="UP001597097"/>
    </source>
</evidence>
<comment type="caution">
    <text evidence="3">The sequence shown here is derived from an EMBL/GenBank/DDBJ whole genome shotgun (WGS) entry which is preliminary data.</text>
</comment>
<dbReference type="InterPro" id="IPR003010">
    <property type="entry name" value="C-N_Hydrolase"/>
</dbReference>
<evidence type="ECO:0000256" key="1">
    <source>
        <dbReference type="ARBA" id="ARBA00010613"/>
    </source>
</evidence>
<dbReference type="InterPro" id="IPR001110">
    <property type="entry name" value="UPF0012_CS"/>
</dbReference>
<evidence type="ECO:0000313" key="3">
    <source>
        <dbReference type="EMBL" id="MFD1538510.1"/>
    </source>
</evidence>
<keyword evidence="3" id="KW-0378">Hydrolase</keyword>
<accession>A0ABW4G7I4</accession>
<organism evidence="3 4">
    <name type="scientific">Nonomuraea guangzhouensis</name>
    <dbReference type="NCBI Taxonomy" id="1291555"/>
    <lineage>
        <taxon>Bacteria</taxon>
        <taxon>Bacillati</taxon>
        <taxon>Actinomycetota</taxon>
        <taxon>Actinomycetes</taxon>
        <taxon>Streptosporangiales</taxon>
        <taxon>Streptosporangiaceae</taxon>
        <taxon>Nonomuraea</taxon>
    </lineage>
</organism>
<feature type="domain" description="CN hydrolase" evidence="2">
    <location>
        <begin position="7"/>
        <end position="245"/>
    </location>
</feature>
<dbReference type="EMBL" id="JBHUCM010000013">
    <property type="protein sequence ID" value="MFD1538510.1"/>
    <property type="molecule type" value="Genomic_DNA"/>
</dbReference>
<gene>
    <name evidence="3" type="ORF">ACFSJ0_15755</name>
</gene>
<dbReference type="Proteomes" id="UP001597097">
    <property type="component" value="Unassembled WGS sequence"/>
</dbReference>
<reference evidence="4" key="1">
    <citation type="journal article" date="2019" name="Int. J. Syst. Evol. Microbiol.">
        <title>The Global Catalogue of Microorganisms (GCM) 10K type strain sequencing project: providing services to taxonomists for standard genome sequencing and annotation.</title>
        <authorList>
            <consortium name="The Broad Institute Genomics Platform"/>
            <consortium name="The Broad Institute Genome Sequencing Center for Infectious Disease"/>
            <person name="Wu L."/>
            <person name="Ma J."/>
        </authorList>
    </citation>
    <scope>NUCLEOTIDE SEQUENCE [LARGE SCALE GENOMIC DNA]</scope>
    <source>
        <strain evidence="4">CGMCC 1.15399</strain>
    </source>
</reference>
<name>A0ABW4G7I4_9ACTN</name>
<protein>
    <submittedName>
        <fullName evidence="3">Nitrilase-related carbon-nitrogen hydrolase</fullName>
    </submittedName>
</protein>
<dbReference type="Pfam" id="PF00795">
    <property type="entry name" value="CN_hydrolase"/>
    <property type="match status" value="1"/>
</dbReference>
<dbReference type="PANTHER" id="PTHR23088:SF27">
    <property type="entry name" value="DEAMINATED GLUTATHIONE AMIDASE"/>
    <property type="match status" value="1"/>
</dbReference>
<dbReference type="PROSITE" id="PS50263">
    <property type="entry name" value="CN_HYDROLASE"/>
    <property type="match status" value="1"/>
</dbReference>